<feature type="compositionally biased region" description="Polar residues" evidence="1">
    <location>
        <begin position="450"/>
        <end position="473"/>
    </location>
</feature>
<dbReference type="AlphaFoldDB" id="A0A433TUK4"/>
<feature type="compositionally biased region" description="Acidic residues" evidence="1">
    <location>
        <begin position="15"/>
        <end position="28"/>
    </location>
</feature>
<feature type="compositionally biased region" description="Basic residues" evidence="1">
    <location>
        <begin position="543"/>
        <end position="559"/>
    </location>
</feature>
<feature type="compositionally biased region" description="Polar residues" evidence="1">
    <location>
        <begin position="189"/>
        <end position="198"/>
    </location>
</feature>
<accession>A0A433TUK4</accession>
<feature type="compositionally biased region" description="Acidic residues" evidence="1">
    <location>
        <begin position="377"/>
        <end position="387"/>
    </location>
</feature>
<feature type="compositionally biased region" description="Basic and acidic residues" evidence="1">
    <location>
        <begin position="512"/>
        <end position="527"/>
    </location>
</feature>
<feature type="region of interest" description="Disordered" evidence="1">
    <location>
        <begin position="1"/>
        <end position="32"/>
    </location>
</feature>
<feature type="compositionally biased region" description="Polar residues" evidence="1">
    <location>
        <begin position="484"/>
        <end position="493"/>
    </location>
</feature>
<feature type="compositionally biased region" description="Basic and acidic residues" evidence="1">
    <location>
        <begin position="624"/>
        <end position="635"/>
    </location>
</feature>
<organism evidence="3 4">
    <name type="scientific">Elysia chlorotica</name>
    <name type="common">Eastern emerald elysia</name>
    <name type="synonym">Sea slug</name>
    <dbReference type="NCBI Taxonomy" id="188477"/>
    <lineage>
        <taxon>Eukaryota</taxon>
        <taxon>Metazoa</taxon>
        <taxon>Spiralia</taxon>
        <taxon>Lophotrochozoa</taxon>
        <taxon>Mollusca</taxon>
        <taxon>Gastropoda</taxon>
        <taxon>Heterobranchia</taxon>
        <taxon>Euthyneura</taxon>
        <taxon>Panpulmonata</taxon>
        <taxon>Sacoglossa</taxon>
        <taxon>Placobranchoidea</taxon>
        <taxon>Plakobranchidae</taxon>
        <taxon>Elysia</taxon>
    </lineage>
</organism>
<dbReference type="Gene3D" id="2.60.200.20">
    <property type="match status" value="1"/>
</dbReference>
<evidence type="ECO:0000313" key="4">
    <source>
        <dbReference type="Proteomes" id="UP000271974"/>
    </source>
</evidence>
<dbReference type="InterPro" id="IPR000253">
    <property type="entry name" value="FHA_dom"/>
</dbReference>
<feature type="region of interest" description="Disordered" evidence="1">
    <location>
        <begin position="801"/>
        <end position="821"/>
    </location>
</feature>
<feature type="compositionally biased region" description="Polar residues" evidence="1">
    <location>
        <begin position="211"/>
        <end position="221"/>
    </location>
</feature>
<feature type="compositionally biased region" description="Acidic residues" evidence="1">
    <location>
        <begin position="308"/>
        <end position="319"/>
    </location>
</feature>
<gene>
    <name evidence="3" type="ORF">EGW08_007002</name>
</gene>
<protein>
    <recommendedName>
        <fullName evidence="2">FHA domain-containing protein</fullName>
    </recommendedName>
</protein>
<feature type="non-terminal residue" evidence="3">
    <location>
        <position position="838"/>
    </location>
</feature>
<feature type="compositionally biased region" description="Basic and acidic residues" evidence="1">
    <location>
        <begin position="412"/>
        <end position="422"/>
    </location>
</feature>
<feature type="compositionally biased region" description="Basic residues" evidence="1">
    <location>
        <begin position="671"/>
        <end position="682"/>
    </location>
</feature>
<dbReference type="InterPro" id="IPR008984">
    <property type="entry name" value="SMAD_FHA_dom_sf"/>
</dbReference>
<feature type="region of interest" description="Disordered" evidence="1">
    <location>
        <begin position="169"/>
        <end position="390"/>
    </location>
</feature>
<dbReference type="STRING" id="188477.A0A433TUK4"/>
<evidence type="ECO:0000259" key="2">
    <source>
        <dbReference type="PROSITE" id="PS50006"/>
    </source>
</evidence>
<keyword evidence="4" id="KW-1185">Reference proteome</keyword>
<dbReference type="Pfam" id="PF00498">
    <property type="entry name" value="FHA"/>
    <property type="match status" value="1"/>
</dbReference>
<dbReference type="SMART" id="SM00240">
    <property type="entry name" value="FHA"/>
    <property type="match status" value="1"/>
</dbReference>
<feature type="region of interest" description="Disordered" evidence="1">
    <location>
        <begin position="747"/>
        <end position="773"/>
    </location>
</feature>
<feature type="domain" description="FHA" evidence="2">
    <location>
        <begin position="58"/>
        <end position="108"/>
    </location>
</feature>
<dbReference type="Proteomes" id="UP000271974">
    <property type="component" value="Unassembled WGS sequence"/>
</dbReference>
<name>A0A433TUK4_ELYCH</name>
<sequence length="838" mass="90544">MDPDDFDQTQAIALDDQDYNDDTDDLAPDGDKKPVSFLKVPLQKGLNETSYPLYEGDNIIGRSQETCHVHIPSKSLSKEHACIQIVGDVHMIFDKGSRNKTRRGRLFLSPEVRYELKNKEEITLADVKCVYEIANEIDTVAESGSDTEGSESLMLKYDVTDETALETAQGKGNISAADVENNNDDSVLPPTQSYPAETNKSKVIAKDTPESAKTFSRTLDTNVPPPTLVLSESDSSDEETENGARGSHKSGPGVQNTLLCEDSDPESSRDKYQFAAATQAYGMASDEESSRQSLIGAATQAYVPTRDDSEDGDGDGDEEADKKLIHEPTQAFVKSSGEIEGTQSFKLNEKANPQGKQENGPKELDASDSSAAATQVFEEDGDDDDEFNGVGLFAAATMACEDVVDEDDKTDDEAKSGEKNLLDSDVATQIFDSDAPTQKVVPNGGKETQGDTMAVNNNSCDAATVPAPNSNNKPVRATRKKSQRSQAQDNTATVDLPTQVISDEGDTMPMKEGVDEGKNEDGTEEKTQVFAEETVAVEDVVGKSRKVSARTRNARQGKRKPLDTEPQTVPVEDSNISGPQGDKALAKKSKPNSHEITDTLVIGENDSCGAGQDEPTQLFSAALDQEKDIEKNKDENNDEPTQDFANSSSDLPTQVFSPTADADSPRNKRESPRKKAGKKGKKNIQPVFSDEDEDDTNVKPWMAATANDPTQAYCDNDVEEDTDEVIKNITASVKRDVISKAKDGTLAFSSDEDDDNIGEKPWKTSNVNEPTQAYGICDDGAEYHDDAGDAKGKVVDVEEPTQAYGLVGDEGSDEDDDTGKTVKSALCEEATQAYGLLP</sequence>
<feature type="region of interest" description="Disordered" evidence="1">
    <location>
        <begin position="403"/>
        <end position="698"/>
    </location>
</feature>
<evidence type="ECO:0000313" key="3">
    <source>
        <dbReference type="EMBL" id="RUS85241.1"/>
    </source>
</evidence>
<proteinExistence type="predicted"/>
<dbReference type="SUPFAM" id="SSF49879">
    <property type="entry name" value="SMAD/FHA domain"/>
    <property type="match status" value="1"/>
</dbReference>
<evidence type="ECO:0000256" key="1">
    <source>
        <dbReference type="SAM" id="MobiDB-lite"/>
    </source>
</evidence>
<feature type="compositionally biased region" description="Polar residues" evidence="1">
    <location>
        <begin position="643"/>
        <end position="657"/>
    </location>
</feature>
<dbReference type="PROSITE" id="PS50006">
    <property type="entry name" value="FHA_DOMAIN"/>
    <property type="match status" value="1"/>
</dbReference>
<dbReference type="CDD" id="cd22665">
    <property type="entry name" value="FHA_MDC1"/>
    <property type="match status" value="1"/>
</dbReference>
<dbReference type="EMBL" id="RQTK01000177">
    <property type="protein sequence ID" value="RUS85241.1"/>
    <property type="molecule type" value="Genomic_DNA"/>
</dbReference>
<dbReference type="OrthoDB" id="342264at2759"/>
<reference evidence="3 4" key="1">
    <citation type="submission" date="2019-01" db="EMBL/GenBank/DDBJ databases">
        <title>A draft genome assembly of the solar-powered sea slug Elysia chlorotica.</title>
        <authorList>
            <person name="Cai H."/>
            <person name="Li Q."/>
            <person name="Fang X."/>
            <person name="Li J."/>
            <person name="Curtis N.E."/>
            <person name="Altenburger A."/>
            <person name="Shibata T."/>
            <person name="Feng M."/>
            <person name="Maeda T."/>
            <person name="Schwartz J.A."/>
            <person name="Shigenobu S."/>
            <person name="Lundholm N."/>
            <person name="Nishiyama T."/>
            <person name="Yang H."/>
            <person name="Hasebe M."/>
            <person name="Li S."/>
            <person name="Pierce S.K."/>
            <person name="Wang J."/>
        </authorList>
    </citation>
    <scope>NUCLEOTIDE SEQUENCE [LARGE SCALE GENOMIC DNA]</scope>
    <source>
        <strain evidence="3">EC2010</strain>
        <tissue evidence="3">Whole organism of an adult</tissue>
    </source>
</reference>
<comment type="caution">
    <text evidence="3">The sequence shown here is derived from an EMBL/GenBank/DDBJ whole genome shotgun (WGS) entry which is preliminary data.</text>
</comment>